<protein>
    <submittedName>
        <fullName evidence="2">Uncharacterized protein</fullName>
    </submittedName>
</protein>
<sequence length="93" mass="10753">MAFEYRRGCSETLPSTAENKESQLWWRQDDEIKNSIPDVSVTSKAHLLCSHVVSFVRSHGYWAIISEQSVETLHRKVNEDERRFASIGDGRRS</sequence>
<name>A0A915EGH4_9BILA</name>
<dbReference type="Proteomes" id="UP000887574">
    <property type="component" value="Unplaced"/>
</dbReference>
<dbReference type="WBParaSite" id="jg5800">
    <property type="protein sequence ID" value="jg5800"/>
    <property type="gene ID" value="jg5800"/>
</dbReference>
<dbReference type="AlphaFoldDB" id="A0A915EGH4"/>
<keyword evidence="1" id="KW-1185">Reference proteome</keyword>
<reference evidence="2" key="1">
    <citation type="submission" date="2022-11" db="UniProtKB">
        <authorList>
            <consortium name="WormBaseParasite"/>
        </authorList>
    </citation>
    <scope>IDENTIFICATION</scope>
</reference>
<proteinExistence type="predicted"/>
<accession>A0A915EGH4</accession>
<evidence type="ECO:0000313" key="1">
    <source>
        <dbReference type="Proteomes" id="UP000887574"/>
    </source>
</evidence>
<evidence type="ECO:0000313" key="2">
    <source>
        <dbReference type="WBParaSite" id="jg5800"/>
    </source>
</evidence>
<organism evidence="1 2">
    <name type="scientific">Ditylenchus dipsaci</name>
    <dbReference type="NCBI Taxonomy" id="166011"/>
    <lineage>
        <taxon>Eukaryota</taxon>
        <taxon>Metazoa</taxon>
        <taxon>Ecdysozoa</taxon>
        <taxon>Nematoda</taxon>
        <taxon>Chromadorea</taxon>
        <taxon>Rhabditida</taxon>
        <taxon>Tylenchina</taxon>
        <taxon>Tylenchomorpha</taxon>
        <taxon>Sphaerularioidea</taxon>
        <taxon>Anguinidae</taxon>
        <taxon>Anguininae</taxon>
        <taxon>Ditylenchus</taxon>
    </lineage>
</organism>